<reference evidence="1 2" key="1">
    <citation type="submission" date="2013-09" db="EMBL/GenBank/DDBJ databases">
        <title>Complete genome sequence of Corynebacterium doosanense CAU 212(T) (=DSM 45436(T)), isolated from activated sludge.</title>
        <authorList>
            <person name="Schaffert L."/>
            <person name="Albersmeier A."/>
            <person name="Kalinowski J."/>
            <person name="Ruckert C."/>
        </authorList>
    </citation>
    <scope>NUCLEOTIDE SEQUENCE [LARGE SCALE GENOMIC DNA]</scope>
    <source>
        <strain evidence="1 2">CAU 212</strain>
    </source>
</reference>
<dbReference type="EMBL" id="CP006764">
    <property type="protein sequence ID" value="AIT61045.1"/>
    <property type="molecule type" value="Genomic_DNA"/>
</dbReference>
<dbReference type="CDD" id="cd03062">
    <property type="entry name" value="TRX_Fd_Sucrase"/>
    <property type="match status" value="1"/>
</dbReference>
<evidence type="ECO:0000313" key="1">
    <source>
        <dbReference type="EMBL" id="AIT61045.1"/>
    </source>
</evidence>
<protein>
    <submittedName>
        <fullName evidence="1">Sucrase ferredoxin</fullName>
    </submittedName>
</protein>
<dbReference type="STRING" id="558173.CDOO_07115"/>
<gene>
    <name evidence="1" type="ORF">CDOO_07115</name>
</gene>
<dbReference type="AlphaFoldDB" id="A0A097IFY2"/>
<evidence type="ECO:0000313" key="2">
    <source>
        <dbReference type="Proteomes" id="UP000029914"/>
    </source>
</evidence>
<dbReference type="OrthoDB" id="3399139at2"/>
<dbReference type="HOGENOM" id="CLU_050357_1_0_11"/>
<dbReference type="eggNOG" id="COG4759">
    <property type="taxonomic scope" value="Bacteria"/>
</dbReference>
<dbReference type="Proteomes" id="UP000029914">
    <property type="component" value="Chromosome"/>
</dbReference>
<dbReference type="Pfam" id="PF06999">
    <property type="entry name" value="Suc_Fer-like"/>
    <property type="match status" value="1"/>
</dbReference>
<accession>A0A097IFY2</accession>
<dbReference type="InterPro" id="IPR010350">
    <property type="entry name" value="Aim32/Apd1-like_bac"/>
</dbReference>
<name>A0A097IFY2_9CORY</name>
<dbReference type="PIRSF" id="PIRSF035042">
    <property type="entry name" value="UCP035042_thirdx"/>
    <property type="match status" value="1"/>
</dbReference>
<sequence length="285" mass="30442">MTLPRCSDVHVEPLPGSAKQGSVFVCFEHPGGWSRDVLDGGTFGPELTARLKSALKGRAGLQLIRRPGREGRLVERPHLFIVHAQSATTELLRVDGPEAILDLELETPMANGGTAVAEPLLLVCTHGKRDLCCAVKGRPLAATLRDGPLGHSVWETSHTKGHRFAPALMLLPWAYSYGQLNEPAAASLLEHAHAGDFFHPGNRGRGVFDSAGQVAELAVAQRLLEAGERLRFGDLTATGGQVSHIDGRCWAVDMERTYVEGAIASCGKAPKAAKVLVARSVEQTG</sequence>
<keyword evidence="2" id="KW-1185">Reference proteome</keyword>
<proteinExistence type="predicted"/>
<dbReference type="InterPro" id="IPR009737">
    <property type="entry name" value="Aim32/Apd1-like"/>
</dbReference>
<dbReference type="InterPro" id="IPR036249">
    <property type="entry name" value="Thioredoxin-like_sf"/>
</dbReference>
<dbReference type="SUPFAM" id="SSF52833">
    <property type="entry name" value="Thioredoxin-like"/>
    <property type="match status" value="1"/>
</dbReference>
<organism evidence="1 2">
    <name type="scientific">Corynebacterium doosanense CAU 212 = DSM 45436</name>
    <dbReference type="NCBI Taxonomy" id="558173"/>
    <lineage>
        <taxon>Bacteria</taxon>
        <taxon>Bacillati</taxon>
        <taxon>Actinomycetota</taxon>
        <taxon>Actinomycetes</taxon>
        <taxon>Mycobacteriales</taxon>
        <taxon>Corynebacteriaceae</taxon>
        <taxon>Corynebacterium</taxon>
    </lineage>
</organism>
<dbReference type="RefSeq" id="WP_018021609.1">
    <property type="nucleotide sequence ID" value="NZ_AQUX01000003.1"/>
</dbReference>
<dbReference type="KEGG" id="cdo:CDOO_07115"/>